<comment type="similarity">
    <text evidence="12">Belongs to the pannexin family.</text>
</comment>
<evidence type="ECO:0000256" key="1">
    <source>
        <dbReference type="ARBA" id="ARBA00004610"/>
    </source>
</evidence>
<dbReference type="GO" id="GO:0034220">
    <property type="term" value="P:monoatomic ion transmembrane transport"/>
    <property type="evidence" value="ECO:0007669"/>
    <property type="project" value="UniProtKB-KW"/>
</dbReference>
<protein>
    <recommendedName>
        <fullName evidence="12">Innexin</fullName>
    </recommendedName>
</protein>
<evidence type="ECO:0000256" key="12">
    <source>
        <dbReference type="RuleBase" id="RU010713"/>
    </source>
</evidence>
<dbReference type="GO" id="GO:0005886">
    <property type="term" value="C:plasma membrane"/>
    <property type="evidence" value="ECO:0007669"/>
    <property type="project" value="UniProtKB-SubCell"/>
</dbReference>
<dbReference type="GO" id="GO:0005921">
    <property type="term" value="C:gap junction"/>
    <property type="evidence" value="ECO:0007669"/>
    <property type="project" value="UniProtKB-SubCell"/>
</dbReference>
<evidence type="ECO:0000256" key="11">
    <source>
        <dbReference type="ARBA" id="ARBA00023303"/>
    </source>
</evidence>
<evidence type="ECO:0000256" key="10">
    <source>
        <dbReference type="ARBA" id="ARBA00023136"/>
    </source>
</evidence>
<feature type="compositionally biased region" description="Acidic residues" evidence="13">
    <location>
        <begin position="217"/>
        <end position="231"/>
    </location>
</feature>
<dbReference type="OrthoDB" id="5867527at2759"/>
<gene>
    <name evidence="12" type="primary">inx</name>
    <name evidence="14" type="ORF">LSTR_LSTR010633</name>
</gene>
<proteinExistence type="inferred from homology"/>
<evidence type="ECO:0000256" key="2">
    <source>
        <dbReference type="ARBA" id="ARBA00004651"/>
    </source>
</evidence>
<keyword evidence="6" id="KW-0303">Gap junction</keyword>
<dbReference type="Pfam" id="PF00876">
    <property type="entry name" value="Innexin"/>
    <property type="match status" value="1"/>
</dbReference>
<keyword evidence="4" id="KW-1003">Cell membrane</keyword>
<evidence type="ECO:0000256" key="13">
    <source>
        <dbReference type="SAM" id="MobiDB-lite"/>
    </source>
</evidence>
<name>A0A482XAQ1_LAOST</name>
<evidence type="ECO:0000256" key="6">
    <source>
        <dbReference type="ARBA" id="ARBA00022868"/>
    </source>
</evidence>
<feature type="compositionally biased region" description="Basic and acidic residues" evidence="13">
    <location>
        <begin position="157"/>
        <end position="179"/>
    </location>
</feature>
<dbReference type="EMBL" id="QKKF02014830">
    <property type="protein sequence ID" value="RZF42548.1"/>
    <property type="molecule type" value="Genomic_DNA"/>
</dbReference>
<organism evidence="14 15">
    <name type="scientific">Laodelphax striatellus</name>
    <name type="common">Small brown planthopper</name>
    <name type="synonym">Delphax striatella</name>
    <dbReference type="NCBI Taxonomy" id="195883"/>
    <lineage>
        <taxon>Eukaryota</taxon>
        <taxon>Metazoa</taxon>
        <taxon>Ecdysozoa</taxon>
        <taxon>Arthropoda</taxon>
        <taxon>Hexapoda</taxon>
        <taxon>Insecta</taxon>
        <taxon>Pterygota</taxon>
        <taxon>Neoptera</taxon>
        <taxon>Paraneoptera</taxon>
        <taxon>Hemiptera</taxon>
        <taxon>Auchenorrhyncha</taxon>
        <taxon>Fulgoroidea</taxon>
        <taxon>Delphacidae</taxon>
        <taxon>Criomorphinae</taxon>
        <taxon>Laodelphax</taxon>
    </lineage>
</organism>
<evidence type="ECO:0000256" key="8">
    <source>
        <dbReference type="ARBA" id="ARBA00022989"/>
    </source>
</evidence>
<dbReference type="AlphaFoldDB" id="A0A482XAQ1"/>
<dbReference type="PRINTS" id="PR01262">
    <property type="entry name" value="INNEXIN"/>
</dbReference>
<dbReference type="PANTHER" id="PTHR11893:SF40">
    <property type="entry name" value="INNEXIN SHAKING-B"/>
    <property type="match status" value="1"/>
</dbReference>
<evidence type="ECO:0000256" key="3">
    <source>
        <dbReference type="ARBA" id="ARBA00022448"/>
    </source>
</evidence>
<sequence length="429" mass="49271">MTIGTMLDVFGGVKSVFKIRRTHIDSTIFRLHYRVTTSALIACCLMLAAKQFVGNPIECVHGKDIPAEVIDTWCWIHSTYTVQAAFTRKVGVDVPYPGVDNTRGGNPADRRVYRFYQWVAFCLFFQVLETTPSTNTCCSFLSRGKRLIKRRWAGKTRGGEGEGRREGGGERREKVRGGGEGEVEEVEREEELVEEEKKREEEVVEEEKKEDRRGGGDEEEQEEGEEEEQEEDKNVSVYRYHYHGEEDKMKKRKRRGKHYEKTGEEEEAERSRGRREVERELKEEEEEEQEEDKKRFLSQNVVSNLNVIYELAINKFILTAVQCGLLGDTACRGVAYNNQTILENPVGDWLVHDILFVKSSNPIIMLGELILHRNRNGWSDLAGRRVQASNRSSVQSANQRPRFASMKMGEVCNKMAAEMAENLKVVDMV</sequence>
<dbReference type="InParanoid" id="A0A482XAQ1"/>
<feature type="compositionally biased region" description="Basic and acidic residues" evidence="13">
    <location>
        <begin position="269"/>
        <end position="282"/>
    </location>
</feature>
<dbReference type="GO" id="GO:0005243">
    <property type="term" value="F:gap junction channel activity"/>
    <property type="evidence" value="ECO:0007669"/>
    <property type="project" value="TreeGrafter"/>
</dbReference>
<keyword evidence="9 12" id="KW-0406">Ion transport</keyword>
<keyword evidence="10" id="KW-0472">Membrane</keyword>
<evidence type="ECO:0000313" key="15">
    <source>
        <dbReference type="Proteomes" id="UP000291343"/>
    </source>
</evidence>
<keyword evidence="8" id="KW-1133">Transmembrane helix</keyword>
<feature type="compositionally biased region" description="Basic and acidic residues" evidence="13">
    <location>
        <begin position="195"/>
        <end position="216"/>
    </location>
</feature>
<accession>A0A482XAQ1</accession>
<keyword evidence="11 12" id="KW-0407">Ion channel</keyword>
<keyword evidence="7" id="KW-0965">Cell junction</keyword>
<evidence type="ECO:0000256" key="4">
    <source>
        <dbReference type="ARBA" id="ARBA00022475"/>
    </source>
</evidence>
<keyword evidence="5" id="KW-0812">Transmembrane</keyword>
<evidence type="ECO:0000256" key="7">
    <source>
        <dbReference type="ARBA" id="ARBA00022949"/>
    </source>
</evidence>
<keyword evidence="3 12" id="KW-0813">Transport</keyword>
<evidence type="ECO:0000256" key="5">
    <source>
        <dbReference type="ARBA" id="ARBA00022692"/>
    </source>
</evidence>
<dbReference type="InterPro" id="IPR000990">
    <property type="entry name" value="Innexin"/>
</dbReference>
<feature type="region of interest" description="Disordered" evidence="13">
    <location>
        <begin position="152"/>
        <end position="295"/>
    </location>
</feature>
<feature type="compositionally biased region" description="Acidic residues" evidence="13">
    <location>
        <begin position="181"/>
        <end position="194"/>
    </location>
</feature>
<evidence type="ECO:0000256" key="9">
    <source>
        <dbReference type="ARBA" id="ARBA00023065"/>
    </source>
</evidence>
<keyword evidence="15" id="KW-1185">Reference proteome</keyword>
<dbReference type="Proteomes" id="UP000291343">
    <property type="component" value="Unassembled WGS sequence"/>
</dbReference>
<dbReference type="PANTHER" id="PTHR11893">
    <property type="entry name" value="INNEXIN"/>
    <property type="match status" value="1"/>
</dbReference>
<comment type="function">
    <text evidence="12">Structural component of the gap junctions.</text>
</comment>
<comment type="subcellular location">
    <subcellularLocation>
        <location evidence="1">Cell junction</location>
        <location evidence="1">Gap junction</location>
    </subcellularLocation>
    <subcellularLocation>
        <location evidence="2 12">Cell membrane</location>
        <topology evidence="2 12">Multi-pass membrane protein</topology>
    </subcellularLocation>
</comment>
<dbReference type="PROSITE" id="PS51013">
    <property type="entry name" value="PANNEXIN"/>
    <property type="match status" value="1"/>
</dbReference>
<reference evidence="14 15" key="1">
    <citation type="journal article" date="2017" name="Gigascience">
        <title>Genome sequence of the small brown planthopper, Laodelphax striatellus.</title>
        <authorList>
            <person name="Zhu J."/>
            <person name="Jiang F."/>
            <person name="Wang X."/>
            <person name="Yang P."/>
            <person name="Bao Y."/>
            <person name="Zhao W."/>
            <person name="Wang W."/>
            <person name="Lu H."/>
            <person name="Wang Q."/>
            <person name="Cui N."/>
            <person name="Li J."/>
            <person name="Chen X."/>
            <person name="Luo L."/>
            <person name="Yu J."/>
            <person name="Kang L."/>
            <person name="Cui F."/>
        </authorList>
    </citation>
    <scope>NUCLEOTIDE SEQUENCE [LARGE SCALE GENOMIC DNA]</scope>
    <source>
        <strain evidence="14">Lst14</strain>
    </source>
</reference>
<comment type="caution">
    <text evidence="14">The sequence shown here is derived from an EMBL/GenBank/DDBJ whole genome shotgun (WGS) entry which is preliminary data.</text>
</comment>
<evidence type="ECO:0000313" key="14">
    <source>
        <dbReference type="EMBL" id="RZF42548.1"/>
    </source>
</evidence>